<sequence>MIPPLESSQNEHAQSHDQVTNIVQNQTTLNLPEDMQPNGLFAEKVNEDFENFMNQAGVKPGFLTQTEKNSLPTFKASLEATHEETKQVPGFTANVTSEVNDQNENSMAPKKSHEKLNRWGKKEDKILWRTIKEDIAKGAYTLEYMKNIPLAKARKNSHMVNLSQSIGWKTSCSKLLGRIQKCIADSFSVRDEILLRKLIKKKHYKNLDYDHLLEHFSGKTKERIMQVCHALCQAKEQKKLTSAKII</sequence>
<accession>A0AAD2DAD5</accession>
<evidence type="ECO:0000313" key="1">
    <source>
        <dbReference type="EMBL" id="CAI2386962.1"/>
    </source>
</evidence>
<protein>
    <submittedName>
        <fullName evidence="1">Uncharacterized protein</fullName>
    </submittedName>
</protein>
<proteinExistence type="predicted"/>
<comment type="caution">
    <text evidence="1">The sequence shown here is derived from an EMBL/GenBank/DDBJ whole genome shotgun (WGS) entry which is preliminary data.</text>
</comment>
<name>A0AAD2DAD5_EUPCR</name>
<reference evidence="1" key="1">
    <citation type="submission" date="2023-07" db="EMBL/GenBank/DDBJ databases">
        <authorList>
            <consortium name="AG Swart"/>
            <person name="Singh M."/>
            <person name="Singh A."/>
            <person name="Seah K."/>
            <person name="Emmerich C."/>
        </authorList>
    </citation>
    <scope>NUCLEOTIDE SEQUENCE</scope>
    <source>
        <strain evidence="1">DP1</strain>
    </source>
</reference>
<evidence type="ECO:0000313" key="2">
    <source>
        <dbReference type="Proteomes" id="UP001295684"/>
    </source>
</evidence>
<dbReference type="AlphaFoldDB" id="A0AAD2DAD5"/>
<dbReference type="EMBL" id="CAMPGE010029486">
    <property type="protein sequence ID" value="CAI2386962.1"/>
    <property type="molecule type" value="Genomic_DNA"/>
</dbReference>
<organism evidence="1 2">
    <name type="scientific">Euplotes crassus</name>
    <dbReference type="NCBI Taxonomy" id="5936"/>
    <lineage>
        <taxon>Eukaryota</taxon>
        <taxon>Sar</taxon>
        <taxon>Alveolata</taxon>
        <taxon>Ciliophora</taxon>
        <taxon>Intramacronucleata</taxon>
        <taxon>Spirotrichea</taxon>
        <taxon>Hypotrichia</taxon>
        <taxon>Euplotida</taxon>
        <taxon>Euplotidae</taxon>
        <taxon>Moneuplotes</taxon>
    </lineage>
</organism>
<dbReference type="Proteomes" id="UP001295684">
    <property type="component" value="Unassembled WGS sequence"/>
</dbReference>
<gene>
    <name evidence="1" type="ORF">ECRASSUSDP1_LOCUS28588</name>
</gene>
<keyword evidence="2" id="KW-1185">Reference proteome</keyword>